<accession>A0A0E0FBE6</accession>
<evidence type="ECO:0000313" key="2">
    <source>
        <dbReference type="Proteomes" id="UP000008021"/>
    </source>
</evidence>
<organism evidence="1">
    <name type="scientific">Oryza meridionalis</name>
    <dbReference type="NCBI Taxonomy" id="40149"/>
    <lineage>
        <taxon>Eukaryota</taxon>
        <taxon>Viridiplantae</taxon>
        <taxon>Streptophyta</taxon>
        <taxon>Embryophyta</taxon>
        <taxon>Tracheophyta</taxon>
        <taxon>Spermatophyta</taxon>
        <taxon>Magnoliopsida</taxon>
        <taxon>Liliopsida</taxon>
        <taxon>Poales</taxon>
        <taxon>Poaceae</taxon>
        <taxon>BOP clade</taxon>
        <taxon>Oryzoideae</taxon>
        <taxon>Oryzeae</taxon>
        <taxon>Oryzinae</taxon>
        <taxon>Oryza</taxon>
    </lineage>
</organism>
<dbReference type="Gramene" id="OMERI12G06440.1">
    <property type="protein sequence ID" value="OMERI12G06440.1"/>
    <property type="gene ID" value="OMERI12G06440"/>
</dbReference>
<evidence type="ECO:0000313" key="1">
    <source>
        <dbReference type="EnsemblPlants" id="OMERI12G06440.1"/>
    </source>
</evidence>
<reference evidence="1" key="1">
    <citation type="submission" date="2015-04" db="UniProtKB">
        <authorList>
            <consortium name="EnsemblPlants"/>
        </authorList>
    </citation>
    <scope>IDENTIFICATION</scope>
</reference>
<reference evidence="1" key="2">
    <citation type="submission" date="2018-05" db="EMBL/GenBank/DDBJ databases">
        <title>OmerRS3 (Oryza meridionalis Reference Sequence Version 3).</title>
        <authorList>
            <person name="Zhang J."/>
            <person name="Kudrna D."/>
            <person name="Lee S."/>
            <person name="Talag J."/>
            <person name="Welchert J."/>
            <person name="Wing R.A."/>
        </authorList>
    </citation>
    <scope>NUCLEOTIDE SEQUENCE [LARGE SCALE GENOMIC DNA]</scope>
    <source>
        <strain evidence="1">cv. OR44</strain>
    </source>
</reference>
<dbReference type="EnsemblPlants" id="OMERI12G06440.1">
    <property type="protein sequence ID" value="OMERI12G06440.1"/>
    <property type="gene ID" value="OMERI12G06440"/>
</dbReference>
<keyword evidence="2" id="KW-1185">Reference proteome</keyword>
<dbReference type="Proteomes" id="UP000008021">
    <property type="component" value="Chromosome 12"/>
</dbReference>
<name>A0A0E0FBE6_9ORYZ</name>
<dbReference type="HOGENOM" id="CLU_1091450_0_0_1"/>
<protein>
    <submittedName>
        <fullName evidence="1">Uncharacterized protein</fullName>
    </submittedName>
</protein>
<dbReference type="AlphaFoldDB" id="A0A0E0FBE6"/>
<sequence length="255" mass="27923">MRFSTKLPDVPTPPTRERAIRNPLSIVCAAVDSLCPSPSSRMGGKEEAMKVGFDDAADKADSMAMYEAGLVSPRENKIVDRSNAKREAIQSIFDNVTEIEGSGSSSAAEGGEGGRCAREATEWKKLVDQPKAASGRALIIELETRPRKERTIFRPSWMTHYEHFQRELDAAKGLHEELVKSVEPTLKLFFPSRCKGKDLVQLATQLVPEGPTAVRRLSEGGGRECGGRREGDSVSFHLLKKNDRATPPSVPTVGF</sequence>
<proteinExistence type="predicted"/>